<reference evidence="2 3" key="1">
    <citation type="journal article" date="2015" name="Genome Announc.">
        <title>Complete Genome Sequence of Polypropylene Glycol- and Polyethylene Glycol-Degrading Sphingopyxis macrogoltabida Strain EY-1.</title>
        <authorList>
            <person name="Ohtsubo Y."/>
            <person name="Nagata Y."/>
            <person name="Numata M."/>
            <person name="Tsuchikane K."/>
            <person name="Hosoyama A."/>
            <person name="Yamazoe A."/>
            <person name="Tsuda M."/>
            <person name="Fujita N."/>
            <person name="Kawai F."/>
        </authorList>
    </citation>
    <scope>NUCLEOTIDE SEQUENCE [LARGE SCALE GENOMIC DNA]</scope>
    <source>
        <strain evidence="2 3">EY-1</strain>
    </source>
</reference>
<evidence type="ECO:0000313" key="3">
    <source>
        <dbReference type="Proteomes" id="UP000058074"/>
    </source>
</evidence>
<dbReference type="Pfam" id="PF13683">
    <property type="entry name" value="rve_3"/>
    <property type="match status" value="1"/>
</dbReference>
<dbReference type="AlphaFoldDB" id="A0A0N9UYZ4"/>
<protein>
    <submittedName>
        <fullName evidence="2">Integrase</fullName>
    </submittedName>
</protein>
<dbReference type="Proteomes" id="UP000058074">
    <property type="component" value="Chromosome"/>
</dbReference>
<sequence length="125" mass="14691">MTDNGVQFVQRDQGGPLGWIGHIFGRVCEQNGIEHRLTKPYHPWTNGQAERMVRTIKEATVKSFHYTSINELRRHVRDWLVAYNFAKQLKALRFKTTYEAIEELRKSKPDIFNMKPLHHMLGLNT</sequence>
<organism evidence="2 3">
    <name type="scientific">Sphingopyxis macrogoltabida</name>
    <name type="common">Sphingomonas macrogoltabidus</name>
    <dbReference type="NCBI Taxonomy" id="33050"/>
    <lineage>
        <taxon>Bacteria</taxon>
        <taxon>Pseudomonadati</taxon>
        <taxon>Pseudomonadota</taxon>
        <taxon>Alphaproteobacteria</taxon>
        <taxon>Sphingomonadales</taxon>
        <taxon>Sphingomonadaceae</taxon>
        <taxon>Sphingopyxis</taxon>
    </lineage>
</organism>
<evidence type="ECO:0000313" key="2">
    <source>
        <dbReference type="EMBL" id="ALH81517.1"/>
    </source>
</evidence>
<dbReference type="PROSITE" id="PS50994">
    <property type="entry name" value="INTEGRASE"/>
    <property type="match status" value="1"/>
</dbReference>
<dbReference type="Gene3D" id="3.30.420.10">
    <property type="entry name" value="Ribonuclease H-like superfamily/Ribonuclease H"/>
    <property type="match status" value="1"/>
</dbReference>
<dbReference type="PANTHER" id="PTHR35004">
    <property type="entry name" value="TRANSPOSASE RV3428C-RELATED"/>
    <property type="match status" value="1"/>
</dbReference>
<feature type="domain" description="Integrase catalytic" evidence="1">
    <location>
        <begin position="1"/>
        <end position="105"/>
    </location>
</feature>
<gene>
    <name evidence="2" type="ORF">AN936_14470</name>
</gene>
<dbReference type="InterPro" id="IPR012337">
    <property type="entry name" value="RNaseH-like_sf"/>
</dbReference>
<dbReference type="PATRIC" id="fig|33050.5.peg.2999"/>
<dbReference type="GO" id="GO:0015074">
    <property type="term" value="P:DNA integration"/>
    <property type="evidence" value="ECO:0007669"/>
    <property type="project" value="InterPro"/>
</dbReference>
<dbReference type="PANTHER" id="PTHR35004:SF7">
    <property type="entry name" value="INTEGRASE PROTEIN"/>
    <property type="match status" value="1"/>
</dbReference>
<name>A0A0N9UYZ4_SPHMC</name>
<dbReference type="KEGG" id="smag:AN936_14470"/>
<accession>A0A0N9UYZ4</accession>
<dbReference type="GO" id="GO:0003676">
    <property type="term" value="F:nucleic acid binding"/>
    <property type="evidence" value="ECO:0007669"/>
    <property type="project" value="InterPro"/>
</dbReference>
<proteinExistence type="predicted"/>
<dbReference type="InterPro" id="IPR036397">
    <property type="entry name" value="RNaseH_sf"/>
</dbReference>
<dbReference type="EMBL" id="CP012700">
    <property type="protein sequence ID" value="ALH81517.1"/>
    <property type="molecule type" value="Genomic_DNA"/>
</dbReference>
<evidence type="ECO:0000259" key="1">
    <source>
        <dbReference type="PROSITE" id="PS50994"/>
    </source>
</evidence>
<dbReference type="InterPro" id="IPR001584">
    <property type="entry name" value="Integrase_cat-core"/>
</dbReference>
<dbReference type="SUPFAM" id="SSF53098">
    <property type="entry name" value="Ribonuclease H-like"/>
    <property type="match status" value="1"/>
</dbReference>